<evidence type="ECO:0000313" key="1">
    <source>
        <dbReference type="EMBL" id="KIM72343.1"/>
    </source>
</evidence>
<gene>
    <name evidence="4" type="ORF">PILCRDRAFT_69290</name>
    <name evidence="3" type="ORF">PILCRDRAFT_70137</name>
    <name evidence="2" type="ORF">PILCRDRAFT_73766</name>
    <name evidence="1" type="ORF">PILCRDRAFT_81964</name>
</gene>
<sequence length="246" mass="28409">MVGRNISADCKLAAIRLHESGLLPLETILDCCRFSRRTWFRVIKLWRETGHVVRLAEVYRGRPRILDTEDIQYLLRLVRNNPDYFLDEMLNLLRTNRFISVHFTTIFRELQRAGMSRKKLKRIAIERNEGRRADFVARMAQYQPEELGFMDEVSKDARTTRRSSGWTSTEALLTLDGIVAATVVEGSMTKAGFIEYLELVVVSFSCIHIAYMSCNPITDAVMFCISWTAFCPCHGQCEDTSRRHNS</sequence>
<evidence type="ECO:0000313" key="2">
    <source>
        <dbReference type="EMBL" id="KIM79887.1"/>
    </source>
</evidence>
<dbReference type="Proteomes" id="UP000054166">
    <property type="component" value="Unassembled WGS sequence"/>
</dbReference>
<evidence type="ECO:0000313" key="4">
    <source>
        <dbReference type="EMBL" id="KIM83555.1"/>
    </source>
</evidence>
<dbReference type="EMBL" id="KN833007">
    <property type="protein sequence ID" value="KIM79887.1"/>
    <property type="molecule type" value="Genomic_DNA"/>
</dbReference>
<evidence type="ECO:0000313" key="3">
    <source>
        <dbReference type="EMBL" id="KIM82883.1"/>
    </source>
</evidence>
<dbReference type="OrthoDB" id="2994945at2759"/>
<reference evidence="2" key="3">
    <citation type="submission" date="2015-02" db="EMBL/GenBank/DDBJ databases">
        <title>Evolutionary Origins and Diversification of the Mycorrhizal Mutualists.</title>
        <authorList>
            <consortium name="DOE Joint Genome Institute"/>
            <consortium name="Mycorrhizal Genomics Consortium"/>
            <person name="Kohler A."/>
            <person name="Kuo A."/>
            <person name="Nagy L.G."/>
            <person name="Floudas D."/>
            <person name="Copeland A."/>
            <person name="Barry K.W."/>
            <person name="Cichocki N."/>
            <person name="Veneault-Fourrey C."/>
            <person name="LaButti K."/>
            <person name="Lindquist E.A."/>
            <person name="Lipzen A."/>
            <person name="Lundell T."/>
            <person name="Morin E."/>
            <person name="Murat C."/>
            <person name="Riley R."/>
            <person name="Ohm R."/>
            <person name="Sun H."/>
            <person name="Tunlid A."/>
            <person name="Henrissat B."/>
            <person name="Grigoriev I.V."/>
            <person name="Hibbett D.S."/>
            <person name="Martin F."/>
        </authorList>
    </citation>
    <scope>NUCLEOTIDE SEQUENCE</scope>
    <source>
        <strain evidence="2 5">F 1598</strain>
    </source>
</reference>
<dbReference type="AlphaFoldDB" id="A0A0C3BRC7"/>
<dbReference type="EMBL" id="KN832990">
    <property type="protein sequence ID" value="KIM83555.1"/>
    <property type="molecule type" value="Genomic_DNA"/>
</dbReference>
<proteinExistence type="predicted"/>
<evidence type="ECO:0000313" key="5">
    <source>
        <dbReference type="Proteomes" id="UP000054166"/>
    </source>
</evidence>
<reference evidence="5" key="2">
    <citation type="submission" date="2015-01" db="EMBL/GenBank/DDBJ databases">
        <title>Evolutionary Origins and Diversification of the Mycorrhizal Mutualists.</title>
        <authorList>
            <consortium name="DOE Joint Genome Institute"/>
            <consortium name="Mycorrhizal Genomics Consortium"/>
            <person name="Kohler A."/>
            <person name="Kuo A."/>
            <person name="Nagy L.G."/>
            <person name="Floudas D."/>
            <person name="Copeland A."/>
            <person name="Barry K.W."/>
            <person name="Cichocki N."/>
            <person name="Veneault-Fourrey C."/>
            <person name="LaButti K."/>
            <person name="Lindquist E.A."/>
            <person name="Lipzen A."/>
            <person name="Lundell T."/>
            <person name="Morin E."/>
            <person name="Murat C."/>
            <person name="Riley R."/>
            <person name="Ohm R."/>
            <person name="Sun H."/>
            <person name="Tunlid A."/>
            <person name="Henrissat B."/>
            <person name="Grigoriev I.V."/>
            <person name="Hibbett D.S."/>
            <person name="Martin F."/>
        </authorList>
    </citation>
    <scope>NUCLEOTIDE SEQUENCE [LARGE SCALE GENOMIC DNA]</scope>
    <source>
        <strain evidence="1 5">F 1598</strain>
    </source>
</reference>
<dbReference type="PANTHER" id="PTHR46564:SF1">
    <property type="entry name" value="TRANSPOSASE"/>
    <property type="match status" value="1"/>
</dbReference>
<dbReference type="EMBL" id="KN833139">
    <property type="protein sequence ID" value="KIM72343.1"/>
    <property type="molecule type" value="Genomic_DNA"/>
</dbReference>
<accession>A0A0C3BRC7</accession>
<dbReference type="PANTHER" id="PTHR46564">
    <property type="entry name" value="TRANSPOSASE"/>
    <property type="match status" value="1"/>
</dbReference>
<organism evidence="2 5">
    <name type="scientific">Piloderma croceum (strain F 1598)</name>
    <dbReference type="NCBI Taxonomy" id="765440"/>
    <lineage>
        <taxon>Eukaryota</taxon>
        <taxon>Fungi</taxon>
        <taxon>Dikarya</taxon>
        <taxon>Basidiomycota</taxon>
        <taxon>Agaricomycotina</taxon>
        <taxon>Agaricomycetes</taxon>
        <taxon>Agaricomycetidae</taxon>
        <taxon>Atheliales</taxon>
        <taxon>Atheliaceae</taxon>
        <taxon>Piloderma</taxon>
    </lineage>
</organism>
<dbReference type="EMBL" id="KN832993">
    <property type="protein sequence ID" value="KIM82883.1"/>
    <property type="molecule type" value="Genomic_DNA"/>
</dbReference>
<protein>
    <recommendedName>
        <fullName evidence="6">Winged helix-turn helix domain-containing protein</fullName>
    </recommendedName>
</protein>
<evidence type="ECO:0008006" key="6">
    <source>
        <dbReference type="Google" id="ProtNLM"/>
    </source>
</evidence>
<dbReference type="SUPFAM" id="SSF46689">
    <property type="entry name" value="Homeodomain-like"/>
    <property type="match status" value="1"/>
</dbReference>
<name>A0A0C3BRC7_PILCF</name>
<dbReference type="HOGENOM" id="CLU_056788_1_6_1"/>
<dbReference type="STRING" id="765440.A0A0C3BRC7"/>
<keyword evidence="5" id="KW-1185">Reference proteome</keyword>
<reference evidence="2 5" key="1">
    <citation type="submission" date="2014-04" db="EMBL/GenBank/DDBJ databases">
        <authorList>
            <consortium name="DOE Joint Genome Institute"/>
            <person name="Kuo A."/>
            <person name="Tarkka M."/>
            <person name="Buscot F."/>
            <person name="Kohler A."/>
            <person name="Nagy L.G."/>
            <person name="Floudas D."/>
            <person name="Copeland A."/>
            <person name="Barry K.W."/>
            <person name="Cichocki N."/>
            <person name="Veneault-Fourrey C."/>
            <person name="LaButti K."/>
            <person name="Lindquist E.A."/>
            <person name="Lipzen A."/>
            <person name="Lundell T."/>
            <person name="Morin E."/>
            <person name="Murat C."/>
            <person name="Sun H."/>
            <person name="Tunlid A."/>
            <person name="Henrissat B."/>
            <person name="Grigoriev I.V."/>
            <person name="Hibbett D.S."/>
            <person name="Martin F."/>
            <person name="Nordberg H.P."/>
            <person name="Cantor M.N."/>
            <person name="Hua S.X."/>
        </authorList>
    </citation>
    <scope>NUCLEOTIDE SEQUENCE [LARGE SCALE GENOMIC DNA]</scope>
    <source>
        <strain evidence="2 5">F 1598</strain>
    </source>
</reference>
<dbReference type="InterPro" id="IPR009057">
    <property type="entry name" value="Homeodomain-like_sf"/>
</dbReference>